<dbReference type="SMART" id="SM00530">
    <property type="entry name" value="HTH_XRE"/>
    <property type="match status" value="1"/>
</dbReference>
<dbReference type="Gene3D" id="1.10.260.40">
    <property type="entry name" value="lambda repressor-like DNA-binding domains"/>
    <property type="match status" value="1"/>
</dbReference>
<dbReference type="EMBL" id="JBHUKQ010000014">
    <property type="protein sequence ID" value="MFD2484177.1"/>
    <property type="molecule type" value="Genomic_DNA"/>
</dbReference>
<organism evidence="3 4">
    <name type="scientific">Amycolatopsis albidoflavus</name>
    <dbReference type="NCBI Taxonomy" id="102226"/>
    <lineage>
        <taxon>Bacteria</taxon>
        <taxon>Bacillati</taxon>
        <taxon>Actinomycetota</taxon>
        <taxon>Actinomycetes</taxon>
        <taxon>Pseudonocardiales</taxon>
        <taxon>Pseudonocardiaceae</taxon>
        <taxon>Amycolatopsis</taxon>
    </lineage>
</organism>
<feature type="region of interest" description="Disordered" evidence="1">
    <location>
        <begin position="67"/>
        <end position="102"/>
    </location>
</feature>
<feature type="compositionally biased region" description="Basic and acidic residues" evidence="1">
    <location>
        <begin position="75"/>
        <end position="102"/>
    </location>
</feature>
<dbReference type="PROSITE" id="PS50943">
    <property type="entry name" value="HTH_CROC1"/>
    <property type="match status" value="1"/>
</dbReference>
<comment type="caution">
    <text evidence="3">The sequence shown here is derived from an EMBL/GenBank/DDBJ whole genome shotgun (WGS) entry which is preliminary data.</text>
</comment>
<dbReference type="Proteomes" id="UP001597542">
    <property type="component" value="Unassembled WGS sequence"/>
</dbReference>
<evidence type="ECO:0000313" key="3">
    <source>
        <dbReference type="EMBL" id="MFD2484177.1"/>
    </source>
</evidence>
<sequence length="102" mass="10994">MPTVKPALRAARRAKGLKISHLAARIDGLKVQHLANCESGHAVMSIELANLVARELGVEVGDIVDLDAEAGDETQPEKTHPTRRQEQEKTTGPKRASEPIPA</sequence>
<dbReference type="RefSeq" id="WP_344283129.1">
    <property type="nucleotide sequence ID" value="NZ_BAAAHV010000022.1"/>
</dbReference>
<evidence type="ECO:0000259" key="2">
    <source>
        <dbReference type="PROSITE" id="PS50943"/>
    </source>
</evidence>
<protein>
    <submittedName>
        <fullName evidence="3">Helix-turn-helix domain-containing protein</fullName>
    </submittedName>
</protein>
<keyword evidence="4" id="KW-1185">Reference proteome</keyword>
<evidence type="ECO:0000313" key="4">
    <source>
        <dbReference type="Proteomes" id="UP001597542"/>
    </source>
</evidence>
<gene>
    <name evidence="3" type="ORF">ACFSUT_28130</name>
</gene>
<dbReference type="CDD" id="cd00093">
    <property type="entry name" value="HTH_XRE"/>
    <property type="match status" value="1"/>
</dbReference>
<proteinExistence type="predicted"/>
<dbReference type="InterPro" id="IPR001387">
    <property type="entry name" value="Cro/C1-type_HTH"/>
</dbReference>
<dbReference type="Pfam" id="PF01381">
    <property type="entry name" value="HTH_3"/>
    <property type="match status" value="1"/>
</dbReference>
<feature type="domain" description="HTH cro/C1-type" evidence="2">
    <location>
        <begin position="8"/>
        <end position="63"/>
    </location>
</feature>
<reference evidence="4" key="1">
    <citation type="journal article" date="2019" name="Int. J. Syst. Evol. Microbiol.">
        <title>The Global Catalogue of Microorganisms (GCM) 10K type strain sequencing project: providing services to taxonomists for standard genome sequencing and annotation.</title>
        <authorList>
            <consortium name="The Broad Institute Genomics Platform"/>
            <consortium name="The Broad Institute Genome Sequencing Center for Infectious Disease"/>
            <person name="Wu L."/>
            <person name="Ma J."/>
        </authorList>
    </citation>
    <scope>NUCLEOTIDE SEQUENCE [LARGE SCALE GENOMIC DNA]</scope>
    <source>
        <strain evidence="4">CGMCC 4.7638</strain>
    </source>
</reference>
<dbReference type="InterPro" id="IPR010982">
    <property type="entry name" value="Lambda_DNA-bd_dom_sf"/>
</dbReference>
<accession>A0ABW5I6N5</accession>
<name>A0ABW5I6N5_9PSEU</name>
<evidence type="ECO:0000256" key="1">
    <source>
        <dbReference type="SAM" id="MobiDB-lite"/>
    </source>
</evidence>
<dbReference type="SUPFAM" id="SSF47413">
    <property type="entry name" value="lambda repressor-like DNA-binding domains"/>
    <property type="match status" value="1"/>
</dbReference>